<organism evidence="2 3">
    <name type="scientific">Thermus filiformis</name>
    <dbReference type="NCBI Taxonomy" id="276"/>
    <lineage>
        <taxon>Bacteria</taxon>
        <taxon>Thermotogati</taxon>
        <taxon>Deinococcota</taxon>
        <taxon>Deinococci</taxon>
        <taxon>Thermales</taxon>
        <taxon>Thermaceae</taxon>
        <taxon>Thermus</taxon>
    </lineage>
</organism>
<dbReference type="OrthoDB" id="32277at2"/>
<keyword evidence="3" id="KW-1185">Reference proteome</keyword>
<sequence length="136" mass="15309">MGLVKLRWAEVLARHGTRRGIGRESLLVDRGESGYENRFLPDGRIRYMGEGRGHQGPSPGNLRLLEAQRTGKPFRVFLREGPDQWRDLGLYRVEEAEYAPFQGRWVYWFTLAPCGCEGGPSGSGPRPPRGRRGKGA</sequence>
<evidence type="ECO:0000259" key="1">
    <source>
        <dbReference type="Pfam" id="PF26348"/>
    </source>
</evidence>
<comment type="caution">
    <text evidence="2">The sequence shown here is derived from an EMBL/GenBank/DDBJ whole genome shotgun (WGS) entry which is preliminary data.</text>
</comment>
<protein>
    <recommendedName>
        <fullName evidence="1">ScoMcrA-like SRA domain-containing protein</fullName>
    </recommendedName>
</protein>
<gene>
    <name evidence="2" type="ORF">THFILI_03255</name>
</gene>
<proteinExistence type="predicted"/>
<dbReference type="RefSeq" id="WP_038066451.1">
    <property type="nucleotide sequence ID" value="NZ_JPSL02000037.1"/>
</dbReference>
<accession>A0A0D6XCR8</accession>
<reference evidence="2 3" key="1">
    <citation type="journal article" date="2015" name="Genome Announc.">
        <title>Draft Genome Sequence of the Thermophile Thermus filiformis ATCC 43280, Producer of Carotenoid-(Di)glucoside-Branched Fatty Acid (Di)esters and Source of Hyperthermostable Enzymes of Biotechnological Interest.</title>
        <authorList>
            <person name="Mandelli F."/>
            <person name="Oliveira Ramires B."/>
            <person name="Couger M.B."/>
            <person name="Paixao D.A."/>
            <person name="Camilo C.M."/>
            <person name="Polikarpov I."/>
            <person name="Prade R."/>
            <person name="Riano-Pachon D.M."/>
            <person name="Squina F.M."/>
        </authorList>
    </citation>
    <scope>NUCLEOTIDE SEQUENCE [LARGE SCALE GENOMIC DNA]</scope>
    <source>
        <strain evidence="2 3">ATCC 43280</strain>
    </source>
</reference>
<feature type="domain" description="ScoMcrA-like SRA" evidence="1">
    <location>
        <begin position="32"/>
        <end position="85"/>
    </location>
</feature>
<evidence type="ECO:0000313" key="3">
    <source>
        <dbReference type="Proteomes" id="UP000030364"/>
    </source>
</evidence>
<evidence type="ECO:0000313" key="2">
    <source>
        <dbReference type="EMBL" id="KIX84678.1"/>
    </source>
</evidence>
<dbReference type="InterPro" id="IPR058712">
    <property type="entry name" value="SRA_ScoMcrA"/>
</dbReference>
<dbReference type="Proteomes" id="UP000030364">
    <property type="component" value="Unassembled WGS sequence"/>
</dbReference>
<dbReference type="AlphaFoldDB" id="A0A0D6XCR8"/>
<dbReference type="Pfam" id="PF26348">
    <property type="entry name" value="SRA_ScoMcrA"/>
    <property type="match status" value="1"/>
</dbReference>
<name>A0A0D6XCR8_THEFI</name>
<dbReference type="EMBL" id="JPSL02000037">
    <property type="protein sequence ID" value="KIX84678.1"/>
    <property type="molecule type" value="Genomic_DNA"/>
</dbReference>